<feature type="transmembrane region" description="Helical" evidence="6">
    <location>
        <begin position="252"/>
        <end position="273"/>
    </location>
</feature>
<proteinExistence type="predicted"/>
<keyword evidence="5 6" id="KW-0472">Membrane</keyword>
<dbReference type="PROSITE" id="PS50156">
    <property type="entry name" value="SSD"/>
    <property type="match status" value="2"/>
</dbReference>
<feature type="transmembrane region" description="Helical" evidence="6">
    <location>
        <begin position="659"/>
        <end position="679"/>
    </location>
</feature>
<evidence type="ECO:0000256" key="2">
    <source>
        <dbReference type="ARBA" id="ARBA00022475"/>
    </source>
</evidence>
<sequence>MALLFTVLCAWQLPRISVDGDLMRVFADSGVHFDRYKKLTDTFGTFEDDAYVLVSSPRLTDPAVIEKLRELAFDLELSDYALGTMTPFTLRKPSGDGGTVPAVPENMSSPEEVAAVLTDLRENDPIMRNLILGDLSGVVMIMFPDVTKSKAPGGMKDMIASLRALVAQYNSNDIQVELTGPPIWSTELLESTISDQAIFSIVGFAIGAIISLLTLRSFWGAVLATFTPAIAVIWVIGSVMLIFGSFSFLTNIVVTLVLVVAFAESMYFTFTWLRLWNDGLEATEAIDEAVKRVLPAAALTSLTTMVSFATLIVTQGRGIEEFGWSGVLGVAMAYLTFATVMPLTMKLAVRLGYKPPRRMSIAVTAPIPAARFLTRRFSRVLGVVGIAIALLLLIPHFILEPRFSFEDFLPKNSEALETAKGIDSGVGGVAPIYIRVPLADNDPNLTDADFERVRKAHEVVEAVVGKGKVISGASMFNYSNAGFTREEIFDAVGPFMKRRFVTDDGSQALVTAFLPTIMDSVELKNIVDKLDGDLVTAGIEGAEVAGYRLMTTFASTDIINSIRSSLMFAIVCNIFLIGLAFRSWRLGLVSVVPNLLPILGTELYLYLSGSGLQLTSVIALTIAFGIAVDDTIHFLATYVRQREAGRNNADAVDLGLERVGPALVATTLIICAGTAVVMFSSIPPVALFGTLTVITLFVALIGDLVVLPSLLIAGGRFFRPIGGSSK</sequence>
<evidence type="ECO:0000256" key="4">
    <source>
        <dbReference type="ARBA" id="ARBA00022989"/>
    </source>
</evidence>
<evidence type="ECO:0000256" key="3">
    <source>
        <dbReference type="ARBA" id="ARBA00022692"/>
    </source>
</evidence>
<keyword evidence="4 6" id="KW-1133">Transmembrane helix</keyword>
<keyword evidence="2" id="KW-1003">Cell membrane</keyword>
<evidence type="ECO:0000256" key="1">
    <source>
        <dbReference type="ARBA" id="ARBA00004651"/>
    </source>
</evidence>
<keyword evidence="3 6" id="KW-0812">Transmembrane</keyword>
<gene>
    <name evidence="8" type="ORF">VW23_023800</name>
</gene>
<feature type="transmembrane region" description="Helical" evidence="6">
    <location>
        <begin position="588"/>
        <end position="607"/>
    </location>
</feature>
<dbReference type="PANTHER" id="PTHR33406:SF12">
    <property type="entry name" value="BLR2997 PROTEIN"/>
    <property type="match status" value="1"/>
</dbReference>
<feature type="domain" description="SSD" evidence="7">
    <location>
        <begin position="221"/>
        <end position="347"/>
    </location>
</feature>
<organism evidence="8 9">
    <name type="scientific">Devosia insulae DS-56</name>
    <dbReference type="NCBI Taxonomy" id="1116389"/>
    <lineage>
        <taxon>Bacteria</taxon>
        <taxon>Pseudomonadati</taxon>
        <taxon>Pseudomonadota</taxon>
        <taxon>Alphaproteobacteria</taxon>
        <taxon>Hyphomicrobiales</taxon>
        <taxon>Devosiaceae</taxon>
        <taxon>Devosia</taxon>
    </lineage>
</organism>
<dbReference type="InterPro" id="IPR050545">
    <property type="entry name" value="Mycobact_MmpL"/>
</dbReference>
<protein>
    <recommendedName>
        <fullName evidence="7">SSD domain-containing protein</fullName>
    </recommendedName>
</protein>
<feature type="transmembrane region" description="Helical" evidence="6">
    <location>
        <begin position="613"/>
        <end position="638"/>
    </location>
</feature>
<comment type="caution">
    <text evidence="8">The sequence shown here is derived from an EMBL/GenBank/DDBJ whole genome shotgun (WGS) entry which is preliminary data.</text>
</comment>
<accession>A0A1E5XN42</accession>
<feature type="transmembrane region" description="Helical" evidence="6">
    <location>
        <begin position="562"/>
        <end position="581"/>
    </location>
</feature>
<name>A0A1E5XN42_9HYPH</name>
<dbReference type="InterPro" id="IPR000731">
    <property type="entry name" value="SSD"/>
</dbReference>
<evidence type="ECO:0000256" key="6">
    <source>
        <dbReference type="SAM" id="Phobius"/>
    </source>
</evidence>
<dbReference type="AlphaFoldDB" id="A0A1E5XN42"/>
<evidence type="ECO:0000313" key="9">
    <source>
        <dbReference type="Proteomes" id="UP000095463"/>
    </source>
</evidence>
<feature type="domain" description="SSD" evidence="7">
    <location>
        <begin position="587"/>
        <end position="713"/>
    </location>
</feature>
<dbReference type="EMBL" id="LAJE02000245">
    <property type="protein sequence ID" value="OEO29914.1"/>
    <property type="molecule type" value="Genomic_DNA"/>
</dbReference>
<evidence type="ECO:0000259" key="7">
    <source>
        <dbReference type="PROSITE" id="PS50156"/>
    </source>
</evidence>
<evidence type="ECO:0000313" key="8">
    <source>
        <dbReference type="EMBL" id="OEO29914.1"/>
    </source>
</evidence>
<feature type="transmembrane region" description="Helical" evidence="6">
    <location>
        <begin position="197"/>
        <end position="215"/>
    </location>
</feature>
<dbReference type="Gene3D" id="1.20.1640.10">
    <property type="entry name" value="Multidrug efflux transporter AcrB transmembrane domain"/>
    <property type="match status" value="2"/>
</dbReference>
<comment type="subcellular location">
    <subcellularLocation>
        <location evidence="1">Cell membrane</location>
        <topology evidence="1">Multi-pass membrane protein</topology>
    </subcellularLocation>
</comment>
<evidence type="ECO:0000256" key="5">
    <source>
        <dbReference type="ARBA" id="ARBA00023136"/>
    </source>
</evidence>
<dbReference type="GO" id="GO:0005886">
    <property type="term" value="C:plasma membrane"/>
    <property type="evidence" value="ECO:0007669"/>
    <property type="project" value="UniProtKB-SubCell"/>
</dbReference>
<feature type="transmembrane region" description="Helical" evidence="6">
    <location>
        <begin position="293"/>
        <end position="314"/>
    </location>
</feature>
<feature type="transmembrane region" description="Helical" evidence="6">
    <location>
        <begin position="222"/>
        <end position="246"/>
    </location>
</feature>
<dbReference type="Proteomes" id="UP000095463">
    <property type="component" value="Unassembled WGS sequence"/>
</dbReference>
<dbReference type="PANTHER" id="PTHR33406">
    <property type="entry name" value="MEMBRANE PROTEIN MJ1562-RELATED"/>
    <property type="match status" value="1"/>
</dbReference>
<reference evidence="8 9" key="1">
    <citation type="journal article" date="2015" name="Genome Announc.">
        <title>Genome Assemblies of Three Soil-Associated Devosia species: D. insulae, D. limi, and D. soli.</title>
        <authorList>
            <person name="Hassan Y.I."/>
            <person name="Lepp D."/>
            <person name="Zhou T."/>
        </authorList>
    </citation>
    <scope>NUCLEOTIDE SEQUENCE [LARGE SCALE GENOMIC DNA]</scope>
    <source>
        <strain evidence="8 9">DS-56</strain>
    </source>
</reference>
<dbReference type="InterPro" id="IPR004869">
    <property type="entry name" value="MMPL_dom"/>
</dbReference>
<feature type="transmembrane region" description="Helical" evidence="6">
    <location>
        <begin position="326"/>
        <end position="349"/>
    </location>
</feature>
<feature type="transmembrane region" description="Helical" evidence="6">
    <location>
        <begin position="380"/>
        <end position="399"/>
    </location>
</feature>
<keyword evidence="9" id="KW-1185">Reference proteome</keyword>
<dbReference type="SUPFAM" id="SSF82866">
    <property type="entry name" value="Multidrug efflux transporter AcrB transmembrane domain"/>
    <property type="match status" value="2"/>
</dbReference>
<feature type="transmembrane region" description="Helical" evidence="6">
    <location>
        <begin position="685"/>
        <end position="712"/>
    </location>
</feature>
<dbReference type="Pfam" id="PF03176">
    <property type="entry name" value="MMPL"/>
    <property type="match status" value="2"/>
</dbReference>